<reference evidence="1" key="1">
    <citation type="submission" date="2020-08" db="EMBL/GenBank/DDBJ databases">
        <title>Plant Genome Project.</title>
        <authorList>
            <person name="Zhang R.-G."/>
        </authorList>
    </citation>
    <scope>NUCLEOTIDE SEQUENCE</scope>
    <source>
        <strain evidence="1">WSP0</strain>
        <tissue evidence="1">Leaf</tissue>
    </source>
</reference>
<proteinExistence type="predicted"/>
<protein>
    <submittedName>
        <fullName evidence="1">Uncharacterized protein</fullName>
    </submittedName>
</protein>
<dbReference type="EMBL" id="JACTNZ010000004">
    <property type="protein sequence ID" value="KAG5552906.1"/>
    <property type="molecule type" value="Genomic_DNA"/>
</dbReference>
<gene>
    <name evidence="1" type="ORF">RHGRI_010875</name>
</gene>
<evidence type="ECO:0000313" key="1">
    <source>
        <dbReference type="EMBL" id="KAG5552906.1"/>
    </source>
</evidence>
<dbReference type="AlphaFoldDB" id="A0AAV6KK07"/>
<evidence type="ECO:0000313" key="2">
    <source>
        <dbReference type="Proteomes" id="UP000823749"/>
    </source>
</evidence>
<accession>A0AAV6KK07</accession>
<sequence length="210" mass="22901">MPPLLLACPESCLGHPWSGHAVSNALPCPVTCNWLAMPWPTLLWACRESCLGRPWSWHAVSNALPCPVTSNQLAMPWPPLLLECRESCLGQTLVLACRGQCIALPDDTQSACHALATPFFWHAVSNALPCPVTSNQLAMHCLARLQAISLPCLSCLGHPWSWHAVSNALPCPVTRNQLAMPWPNLVLACRESCLGHPWSSNAMSNEFPAR</sequence>
<organism evidence="1 2">
    <name type="scientific">Rhododendron griersonianum</name>
    <dbReference type="NCBI Taxonomy" id="479676"/>
    <lineage>
        <taxon>Eukaryota</taxon>
        <taxon>Viridiplantae</taxon>
        <taxon>Streptophyta</taxon>
        <taxon>Embryophyta</taxon>
        <taxon>Tracheophyta</taxon>
        <taxon>Spermatophyta</taxon>
        <taxon>Magnoliopsida</taxon>
        <taxon>eudicotyledons</taxon>
        <taxon>Gunneridae</taxon>
        <taxon>Pentapetalae</taxon>
        <taxon>asterids</taxon>
        <taxon>Ericales</taxon>
        <taxon>Ericaceae</taxon>
        <taxon>Ericoideae</taxon>
        <taxon>Rhodoreae</taxon>
        <taxon>Rhododendron</taxon>
    </lineage>
</organism>
<comment type="caution">
    <text evidence="1">The sequence shown here is derived from an EMBL/GenBank/DDBJ whole genome shotgun (WGS) entry which is preliminary data.</text>
</comment>
<dbReference type="Proteomes" id="UP000823749">
    <property type="component" value="Chromosome 4"/>
</dbReference>
<keyword evidence="2" id="KW-1185">Reference proteome</keyword>
<name>A0AAV6KK07_9ERIC</name>